<reference evidence="4" key="1">
    <citation type="submission" date="2011-08" db="EMBL/GenBank/DDBJ databases">
        <title>The complete genome of Muricauda ruestringensis DSM 13258.</title>
        <authorList>
            <person name="Lucas S."/>
            <person name="Han J."/>
            <person name="Lapidus A."/>
            <person name="Bruce D."/>
            <person name="Goodwin L."/>
            <person name="Pitluck S."/>
            <person name="Peters L."/>
            <person name="Kyrpides N."/>
            <person name="Mavromatis K."/>
            <person name="Ivanova N."/>
            <person name="Ovchinnikova G."/>
            <person name="Teshima H."/>
            <person name="Detter J.C."/>
            <person name="Tapia R."/>
            <person name="Han C."/>
            <person name="Land M."/>
            <person name="Hauser L."/>
            <person name="Markowitz V."/>
            <person name="Cheng J.-F."/>
            <person name="Hugenholtz P."/>
            <person name="Woyke T."/>
            <person name="Wu D."/>
            <person name="Spring S."/>
            <person name="Schroeder M."/>
            <person name="Brambilla E."/>
            <person name="Klenk H.-P."/>
            <person name="Eisen J.A."/>
        </authorList>
    </citation>
    <scope>NUCLEOTIDE SEQUENCE [LARGE SCALE GENOMIC DNA]</scope>
    <source>
        <strain evidence="4">DSM 13258 / LMG 19739 / B1</strain>
    </source>
</reference>
<keyword evidence="4" id="KW-1185">Reference proteome</keyword>
<dbReference type="Gene3D" id="1.20.120.160">
    <property type="entry name" value="HPT domain"/>
    <property type="match status" value="1"/>
</dbReference>
<dbReference type="eggNOG" id="COG2198">
    <property type="taxonomic scope" value="Bacteria"/>
</dbReference>
<feature type="modified residue" description="Phosphohistidine" evidence="1">
    <location>
        <position position="180"/>
    </location>
</feature>
<dbReference type="SUPFAM" id="SSF47226">
    <property type="entry name" value="Histidine-containing phosphotransfer domain, HPT domain"/>
    <property type="match status" value="1"/>
</dbReference>
<dbReference type="PROSITE" id="PS50894">
    <property type="entry name" value="HPT"/>
    <property type="match status" value="1"/>
</dbReference>
<gene>
    <name evidence="3" type="ordered locus">Murru_2897</name>
</gene>
<dbReference type="GO" id="GO:0000160">
    <property type="term" value="P:phosphorelay signal transduction system"/>
    <property type="evidence" value="ECO:0007669"/>
    <property type="project" value="InterPro"/>
</dbReference>
<sequence>MGTPLKNVLFVCPNESLLEAFNKFDVFNDWEIDYCQDSFSVLQLLKSSNYDLVVMDHEIQPLNPFKLMDYVFHELQKSCLMVIVGGGSEPEVIHENYIKFNYPIEQHNIDTLLVKGKESKNTKKKDELFSLDYLNELSDNNQEFLEESIQLFQNTLDIRLLDLKRAIAKPDFEEARKIAHNIKPSFAMLGNDSGRAICHTICYDATNDEIPELSQMLIKEYGLIINEIKKQFPKLKVS</sequence>
<accession>G2PJH1</accession>
<organism evidence="3 4">
    <name type="scientific">Allomuricauda ruestringensis (strain DSM 13258 / CIP 107369 / LMG 19739 / B1)</name>
    <name type="common">Muricauda ruestringensis</name>
    <dbReference type="NCBI Taxonomy" id="886377"/>
    <lineage>
        <taxon>Bacteria</taxon>
        <taxon>Pseudomonadati</taxon>
        <taxon>Bacteroidota</taxon>
        <taxon>Flavobacteriia</taxon>
        <taxon>Flavobacteriales</taxon>
        <taxon>Flavobacteriaceae</taxon>
        <taxon>Flagellimonas</taxon>
    </lineage>
</organism>
<dbReference type="OrthoDB" id="1451187at2"/>
<evidence type="ECO:0000313" key="4">
    <source>
        <dbReference type="Proteomes" id="UP000008908"/>
    </source>
</evidence>
<dbReference type="HOGENOM" id="CLU_1174078_0_0_10"/>
<evidence type="ECO:0000259" key="2">
    <source>
        <dbReference type="PROSITE" id="PS50894"/>
    </source>
</evidence>
<dbReference type="STRING" id="886377.Murru_2897"/>
<reference evidence="3 4" key="2">
    <citation type="journal article" date="2012" name="Stand. Genomic Sci.">
        <title>Complete genome sequence of the facultatively anaerobic, appendaged bacterium Muricauda ruestringensis type strain (B1(T)).</title>
        <authorList>
            <person name="Huntemann M."/>
            <person name="Teshima H."/>
            <person name="Lapidus A."/>
            <person name="Nolan M."/>
            <person name="Lucas S."/>
            <person name="Hammon N."/>
            <person name="Deshpande S."/>
            <person name="Cheng J.F."/>
            <person name="Tapia R."/>
            <person name="Goodwin L.A."/>
            <person name="Pitluck S."/>
            <person name="Liolios K."/>
            <person name="Pagani I."/>
            <person name="Ivanova N."/>
            <person name="Mavromatis K."/>
            <person name="Mikhailova N."/>
            <person name="Pati A."/>
            <person name="Chen A."/>
            <person name="Palaniappan K."/>
            <person name="Land M."/>
            <person name="Hauser L."/>
            <person name="Pan C."/>
            <person name="Brambilla E.M."/>
            <person name="Rohde M."/>
            <person name="Spring S."/>
            <person name="Goker M."/>
            <person name="Detter J.C."/>
            <person name="Bristow J."/>
            <person name="Eisen J.A."/>
            <person name="Markowitz V."/>
            <person name="Hugenholtz P."/>
            <person name="Kyrpides N.C."/>
            <person name="Klenk H.P."/>
            <person name="Woyke T."/>
        </authorList>
    </citation>
    <scope>NUCLEOTIDE SEQUENCE [LARGE SCALE GENOMIC DNA]</scope>
    <source>
        <strain evidence="4">DSM 13258 / LMG 19739 / B1</strain>
    </source>
</reference>
<keyword evidence="1" id="KW-0597">Phosphoprotein</keyword>
<dbReference type="InterPro" id="IPR036641">
    <property type="entry name" value="HPT_dom_sf"/>
</dbReference>
<dbReference type="KEGG" id="mrs:Murru_2897"/>
<name>G2PJH1_ALLRU</name>
<evidence type="ECO:0000256" key="1">
    <source>
        <dbReference type="PROSITE-ProRule" id="PRU00110"/>
    </source>
</evidence>
<proteinExistence type="predicted"/>
<dbReference type="InterPro" id="IPR008207">
    <property type="entry name" value="Sig_transdc_His_kin_Hpt_dom"/>
</dbReference>
<dbReference type="GO" id="GO:0004672">
    <property type="term" value="F:protein kinase activity"/>
    <property type="evidence" value="ECO:0007669"/>
    <property type="project" value="UniProtKB-ARBA"/>
</dbReference>
<dbReference type="AlphaFoldDB" id="G2PJH1"/>
<dbReference type="EMBL" id="CP002999">
    <property type="protein sequence ID" value="AEM71921.1"/>
    <property type="molecule type" value="Genomic_DNA"/>
</dbReference>
<dbReference type="Proteomes" id="UP000008908">
    <property type="component" value="Chromosome"/>
</dbReference>
<evidence type="ECO:0000313" key="3">
    <source>
        <dbReference type="EMBL" id="AEM71921.1"/>
    </source>
</evidence>
<dbReference type="Pfam" id="PF01627">
    <property type="entry name" value="Hpt"/>
    <property type="match status" value="1"/>
</dbReference>
<dbReference type="RefSeq" id="WP_014034202.1">
    <property type="nucleotide sequence ID" value="NC_015945.1"/>
</dbReference>
<protein>
    <submittedName>
        <fullName evidence="3">Hpt domain protein</fullName>
    </submittedName>
</protein>
<feature type="domain" description="HPt" evidence="2">
    <location>
        <begin position="141"/>
        <end position="238"/>
    </location>
</feature>